<reference evidence="2 3" key="1">
    <citation type="submission" date="2024-04" db="EMBL/GenBank/DDBJ databases">
        <authorList>
            <person name="Waldvogel A.-M."/>
            <person name="Schoenle A."/>
        </authorList>
    </citation>
    <scope>NUCLEOTIDE SEQUENCE [LARGE SCALE GENOMIC DNA]</scope>
</reference>
<evidence type="ECO:0008006" key="4">
    <source>
        <dbReference type="Google" id="ProtNLM"/>
    </source>
</evidence>
<sequence>MQNILSRDWDGTGKKTQGVGGRGREVCVEQQVSELIRTLRKKGWTTSTIAKNLATTGIRASLRTIQRNCRCAVVEKKKERKPRKVTSQVMEIIDSILRTDDELPARKVKELLQSRHNITIGLHSVRKAVRNLGWNFGKPRFVPMTRGKNKDLRTLCTVAQTSPEQDSPVDLSSSLDLISSLDLESLVQDHNTPEVIQEPPAPETPNLQDFNSPLETVSPPEKTVPPETDDVSFDAAHFMVSTMIRKLLDKSPVSLDIREQGKVILRLREVERRVSMPRGTDLKTKDLKTKAKEAARSLREELGPISSALLQSDWFVEAAVRNLNIQLQDFDEDRGRRPGHFFLRVLKMFRTKRSRVSPGPLRAYLRSAC</sequence>
<gene>
    <name evidence="2" type="ORF">KC01_LOCUS1205</name>
</gene>
<proteinExistence type="predicted"/>
<dbReference type="EMBL" id="OZ035823">
    <property type="protein sequence ID" value="CAL1568625.1"/>
    <property type="molecule type" value="Genomic_DNA"/>
</dbReference>
<protein>
    <recommendedName>
        <fullName evidence="4">Transposase</fullName>
    </recommendedName>
</protein>
<evidence type="ECO:0000313" key="2">
    <source>
        <dbReference type="EMBL" id="CAL1568625.1"/>
    </source>
</evidence>
<keyword evidence="3" id="KW-1185">Reference proteome</keyword>
<dbReference type="AlphaFoldDB" id="A0AAV2IUD5"/>
<accession>A0AAV2IUD5</accession>
<dbReference type="Proteomes" id="UP001497482">
    <property type="component" value="Chromosome 1"/>
</dbReference>
<organism evidence="2 3">
    <name type="scientific">Knipowitschia caucasica</name>
    <name type="common">Caucasian dwarf goby</name>
    <name type="synonym">Pomatoschistus caucasicus</name>
    <dbReference type="NCBI Taxonomy" id="637954"/>
    <lineage>
        <taxon>Eukaryota</taxon>
        <taxon>Metazoa</taxon>
        <taxon>Chordata</taxon>
        <taxon>Craniata</taxon>
        <taxon>Vertebrata</taxon>
        <taxon>Euteleostomi</taxon>
        <taxon>Actinopterygii</taxon>
        <taxon>Neopterygii</taxon>
        <taxon>Teleostei</taxon>
        <taxon>Neoteleostei</taxon>
        <taxon>Acanthomorphata</taxon>
        <taxon>Gobiaria</taxon>
        <taxon>Gobiiformes</taxon>
        <taxon>Gobioidei</taxon>
        <taxon>Gobiidae</taxon>
        <taxon>Gobiinae</taxon>
        <taxon>Knipowitschia</taxon>
    </lineage>
</organism>
<feature type="region of interest" description="Disordered" evidence="1">
    <location>
        <begin position="1"/>
        <end position="22"/>
    </location>
</feature>
<evidence type="ECO:0000256" key="1">
    <source>
        <dbReference type="SAM" id="MobiDB-lite"/>
    </source>
</evidence>
<evidence type="ECO:0000313" key="3">
    <source>
        <dbReference type="Proteomes" id="UP001497482"/>
    </source>
</evidence>
<name>A0AAV2IUD5_KNICA</name>
<feature type="compositionally biased region" description="Polar residues" evidence="1">
    <location>
        <begin position="205"/>
        <end position="215"/>
    </location>
</feature>
<feature type="region of interest" description="Disordered" evidence="1">
    <location>
        <begin position="190"/>
        <end position="227"/>
    </location>
</feature>